<name>A0A1J4KBY2_9EUKA</name>
<feature type="compositionally biased region" description="Basic and acidic residues" evidence="7">
    <location>
        <begin position="20"/>
        <end position="36"/>
    </location>
</feature>
<dbReference type="GO" id="GO:0003713">
    <property type="term" value="F:transcription coactivator activity"/>
    <property type="evidence" value="ECO:0007669"/>
    <property type="project" value="InterPro"/>
</dbReference>
<dbReference type="Gene3D" id="2.30.31.10">
    <property type="entry name" value="Transcriptional Coactivator Pc4, Chain A"/>
    <property type="match status" value="1"/>
</dbReference>
<keyword evidence="10" id="KW-1185">Reference proteome</keyword>
<feature type="region of interest" description="Disordered" evidence="7">
    <location>
        <begin position="1"/>
        <end position="36"/>
    </location>
</feature>
<evidence type="ECO:0000256" key="7">
    <source>
        <dbReference type="SAM" id="MobiDB-lite"/>
    </source>
</evidence>
<dbReference type="GO" id="GO:0005634">
    <property type="term" value="C:nucleus"/>
    <property type="evidence" value="ECO:0007669"/>
    <property type="project" value="UniProtKB-SubCell"/>
</dbReference>
<keyword evidence="6" id="KW-0539">Nucleus</keyword>
<keyword evidence="5" id="KW-0804">Transcription</keyword>
<comment type="subcellular location">
    <subcellularLocation>
        <location evidence="1">Nucleus</location>
    </subcellularLocation>
</comment>
<dbReference type="Pfam" id="PF02229">
    <property type="entry name" value="PC4"/>
    <property type="match status" value="1"/>
</dbReference>
<gene>
    <name evidence="9" type="primary">Sub1</name>
    <name evidence="9" type="ORF">TRFO_24853</name>
</gene>
<evidence type="ECO:0000313" key="10">
    <source>
        <dbReference type="Proteomes" id="UP000179807"/>
    </source>
</evidence>
<keyword evidence="3" id="KW-0805">Transcription regulation</keyword>
<protein>
    <submittedName>
        <fullName evidence="9">Activated RNA polymerase II transcriptional coactivator p15</fullName>
    </submittedName>
</protein>
<evidence type="ECO:0000256" key="5">
    <source>
        <dbReference type="ARBA" id="ARBA00023163"/>
    </source>
</evidence>
<dbReference type="InterPro" id="IPR045125">
    <property type="entry name" value="Sub1/Tcp4-like"/>
</dbReference>
<evidence type="ECO:0000256" key="3">
    <source>
        <dbReference type="ARBA" id="ARBA00023015"/>
    </source>
</evidence>
<comment type="caution">
    <text evidence="9">The sequence shown here is derived from an EMBL/GenBank/DDBJ whole genome shotgun (WGS) entry which is preliminary data.</text>
</comment>
<feature type="domain" description="Transcriptional coactivator p15 (PC4) C-terminal" evidence="8">
    <location>
        <begin position="54"/>
        <end position="101"/>
    </location>
</feature>
<evidence type="ECO:0000256" key="6">
    <source>
        <dbReference type="ARBA" id="ARBA00023242"/>
    </source>
</evidence>
<comment type="similarity">
    <text evidence="2">Belongs to the transcriptional coactivator PC4 family.</text>
</comment>
<dbReference type="AlphaFoldDB" id="A0A1J4KBY2"/>
<dbReference type="InterPro" id="IPR009044">
    <property type="entry name" value="ssDNA-bd_transcriptional_reg"/>
</dbReference>
<proteinExistence type="inferred from homology"/>
<sequence length="116" mass="13334">MSYSEDESPPKQEMAQDGPPDNKKETKKPNLQDFSTKIKKEKAYVFPIGQNSMGKRQVQISKFKGKVRVDIREYYADDNDEWKPTKKGLSLDATQWGKLCSLMGMINEAIEELNDE</sequence>
<dbReference type="OrthoDB" id="2505440at2759"/>
<dbReference type="InterPro" id="IPR003173">
    <property type="entry name" value="PC4_C"/>
</dbReference>
<dbReference type="GO" id="GO:0003677">
    <property type="term" value="F:DNA binding"/>
    <property type="evidence" value="ECO:0007669"/>
    <property type="project" value="UniProtKB-KW"/>
</dbReference>
<dbReference type="RefSeq" id="XP_068360109.1">
    <property type="nucleotide sequence ID" value="XM_068503980.1"/>
</dbReference>
<evidence type="ECO:0000256" key="1">
    <source>
        <dbReference type="ARBA" id="ARBA00004123"/>
    </source>
</evidence>
<reference evidence="9" key="1">
    <citation type="submission" date="2016-10" db="EMBL/GenBank/DDBJ databases">
        <authorList>
            <person name="Benchimol M."/>
            <person name="Almeida L.G."/>
            <person name="Vasconcelos A.T."/>
            <person name="Perreira-Neves A."/>
            <person name="Rosa I.A."/>
            <person name="Tasca T."/>
            <person name="Bogo M.R."/>
            <person name="de Souza W."/>
        </authorList>
    </citation>
    <scope>NUCLEOTIDE SEQUENCE [LARGE SCALE GENOMIC DNA]</scope>
    <source>
        <strain evidence="9">K</strain>
    </source>
</reference>
<evidence type="ECO:0000259" key="8">
    <source>
        <dbReference type="Pfam" id="PF02229"/>
    </source>
</evidence>
<dbReference type="PANTHER" id="PTHR13215">
    <property type="entry name" value="RNA POLYMERASE II TRANSCRIPTIONAL COACTIVATOR"/>
    <property type="match status" value="1"/>
</dbReference>
<evidence type="ECO:0000256" key="4">
    <source>
        <dbReference type="ARBA" id="ARBA00023125"/>
    </source>
</evidence>
<accession>A0A1J4KBY2</accession>
<keyword evidence="4" id="KW-0238">DNA-binding</keyword>
<dbReference type="GO" id="GO:0060261">
    <property type="term" value="P:positive regulation of transcription initiation by RNA polymerase II"/>
    <property type="evidence" value="ECO:0007669"/>
    <property type="project" value="InterPro"/>
</dbReference>
<evidence type="ECO:0000313" key="9">
    <source>
        <dbReference type="EMBL" id="OHT06973.1"/>
    </source>
</evidence>
<dbReference type="EMBL" id="MLAK01000709">
    <property type="protein sequence ID" value="OHT06973.1"/>
    <property type="molecule type" value="Genomic_DNA"/>
</dbReference>
<organism evidence="9 10">
    <name type="scientific">Tritrichomonas foetus</name>
    <dbReference type="NCBI Taxonomy" id="1144522"/>
    <lineage>
        <taxon>Eukaryota</taxon>
        <taxon>Metamonada</taxon>
        <taxon>Parabasalia</taxon>
        <taxon>Tritrichomonadida</taxon>
        <taxon>Tritrichomonadidae</taxon>
        <taxon>Tritrichomonas</taxon>
    </lineage>
</organism>
<evidence type="ECO:0000256" key="2">
    <source>
        <dbReference type="ARBA" id="ARBA00009001"/>
    </source>
</evidence>
<dbReference type="SUPFAM" id="SSF54447">
    <property type="entry name" value="ssDNA-binding transcriptional regulator domain"/>
    <property type="match status" value="1"/>
</dbReference>
<dbReference type="GeneID" id="94838684"/>
<dbReference type="VEuPathDB" id="TrichDB:TRFO_24853"/>
<dbReference type="Proteomes" id="UP000179807">
    <property type="component" value="Unassembled WGS sequence"/>
</dbReference>